<proteinExistence type="predicted"/>
<evidence type="ECO:0000313" key="1">
    <source>
        <dbReference type="EMBL" id="CAG8844209.1"/>
    </source>
</evidence>
<organism evidence="1 2">
    <name type="scientific">Racocetra persica</name>
    <dbReference type="NCBI Taxonomy" id="160502"/>
    <lineage>
        <taxon>Eukaryota</taxon>
        <taxon>Fungi</taxon>
        <taxon>Fungi incertae sedis</taxon>
        <taxon>Mucoromycota</taxon>
        <taxon>Glomeromycotina</taxon>
        <taxon>Glomeromycetes</taxon>
        <taxon>Diversisporales</taxon>
        <taxon>Gigasporaceae</taxon>
        <taxon>Racocetra</taxon>
    </lineage>
</organism>
<sequence>LLKLDDNLHVRTAMRLYQSFLSSRYSPLSESYQLYSKINSIESQN</sequence>
<dbReference type="EMBL" id="CAJVQC010141590">
    <property type="protein sequence ID" value="CAG8844209.1"/>
    <property type="molecule type" value="Genomic_DNA"/>
</dbReference>
<reference evidence="1" key="1">
    <citation type="submission" date="2021-06" db="EMBL/GenBank/DDBJ databases">
        <authorList>
            <person name="Kallberg Y."/>
            <person name="Tangrot J."/>
            <person name="Rosling A."/>
        </authorList>
    </citation>
    <scope>NUCLEOTIDE SEQUENCE</scope>
    <source>
        <strain evidence="1">MA461A</strain>
    </source>
</reference>
<evidence type="ECO:0000313" key="2">
    <source>
        <dbReference type="Proteomes" id="UP000789920"/>
    </source>
</evidence>
<gene>
    <name evidence="1" type="ORF">RPERSI_LOCUS33110</name>
</gene>
<protein>
    <submittedName>
        <fullName evidence="1">25992_t:CDS:1</fullName>
    </submittedName>
</protein>
<keyword evidence="2" id="KW-1185">Reference proteome</keyword>
<dbReference type="Proteomes" id="UP000789920">
    <property type="component" value="Unassembled WGS sequence"/>
</dbReference>
<comment type="caution">
    <text evidence="1">The sequence shown here is derived from an EMBL/GenBank/DDBJ whole genome shotgun (WGS) entry which is preliminary data.</text>
</comment>
<feature type="non-terminal residue" evidence="1">
    <location>
        <position position="1"/>
    </location>
</feature>
<name>A0ACA9SQ07_9GLOM</name>
<accession>A0ACA9SQ07</accession>